<evidence type="ECO:0000256" key="2">
    <source>
        <dbReference type="RuleBase" id="RU362039"/>
    </source>
</evidence>
<dbReference type="SUPFAM" id="SSF56300">
    <property type="entry name" value="Metallo-dependent phosphatases"/>
    <property type="match status" value="1"/>
</dbReference>
<proteinExistence type="inferred from homology"/>
<feature type="domain" description="Calcineurin-like phosphoesterase" evidence="3">
    <location>
        <begin position="1"/>
        <end position="147"/>
    </location>
</feature>
<accession>A0A343JF09</accession>
<dbReference type="InterPro" id="IPR000979">
    <property type="entry name" value="Phosphodiesterase_MJ0936/Vps29"/>
</dbReference>
<evidence type="ECO:0000259" key="3">
    <source>
        <dbReference type="Pfam" id="PF12850"/>
    </source>
</evidence>
<dbReference type="Proteomes" id="UP000264883">
    <property type="component" value="Chromosome"/>
</dbReference>
<sequence length="158" mass="18217">MKILVMSDSHYDVQSVKLVEKYLKDTDIIIHCGDGAPDTELLMNYFKGEVYAVRGNCDFSKKYPKEMIIDVLGVKIFITHGDLYNVKYEYNTIFFKAKELGADIVTFGHSHRAIIEEYNGITIMNPGSVSLPYDRNNKTIAFIEIKNNKKYDIYLQKI</sequence>
<comment type="cofactor">
    <cofactor evidence="2">
        <name>a divalent metal cation</name>
        <dbReference type="ChEBI" id="CHEBI:60240"/>
    </cofactor>
</comment>
<evidence type="ECO:0000313" key="4">
    <source>
        <dbReference type="EMBL" id="ASW44117.1"/>
    </source>
</evidence>
<dbReference type="AlphaFoldDB" id="A0A343JF09"/>
<dbReference type="InterPro" id="IPR029052">
    <property type="entry name" value="Metallo-depent_PP-like"/>
</dbReference>
<keyword evidence="2" id="KW-0479">Metal-binding</keyword>
<dbReference type="EMBL" id="CP016786">
    <property type="protein sequence ID" value="ASW44117.1"/>
    <property type="molecule type" value="Genomic_DNA"/>
</dbReference>
<dbReference type="Gene3D" id="3.60.21.10">
    <property type="match status" value="1"/>
</dbReference>
<reference evidence="4 5" key="1">
    <citation type="submission" date="2016-08" db="EMBL/GenBank/DDBJ databases">
        <title>Complete Genome Sequence Of The Indigo Reducing Clostridium isatidis DSM15098.</title>
        <authorList>
            <person name="Little G.T."/>
            <person name="Minton N.P."/>
        </authorList>
    </citation>
    <scope>NUCLEOTIDE SEQUENCE [LARGE SCALE GENOMIC DNA]</scope>
    <source>
        <strain evidence="4 5">DSM 15098</strain>
    </source>
</reference>
<dbReference type="PANTHER" id="PTHR11124">
    <property type="entry name" value="VACUOLAR SORTING PROTEIN VPS29"/>
    <property type="match status" value="1"/>
</dbReference>
<dbReference type="GO" id="GO:0016787">
    <property type="term" value="F:hydrolase activity"/>
    <property type="evidence" value="ECO:0007669"/>
    <property type="project" value="UniProtKB-UniRule"/>
</dbReference>
<keyword evidence="5" id="KW-1185">Reference proteome</keyword>
<organism evidence="4 5">
    <name type="scientific">Clostridium isatidis</name>
    <dbReference type="NCBI Taxonomy" id="182773"/>
    <lineage>
        <taxon>Bacteria</taxon>
        <taxon>Bacillati</taxon>
        <taxon>Bacillota</taxon>
        <taxon>Clostridia</taxon>
        <taxon>Eubacteriales</taxon>
        <taxon>Clostridiaceae</taxon>
        <taxon>Clostridium</taxon>
    </lineage>
</organism>
<name>A0A343JF09_9CLOT</name>
<gene>
    <name evidence="4" type="ORF">BEN51_11810</name>
</gene>
<dbReference type="CDD" id="cd00841">
    <property type="entry name" value="MPP_YfcE"/>
    <property type="match status" value="1"/>
</dbReference>
<dbReference type="InterPro" id="IPR024654">
    <property type="entry name" value="Calcineurin-like_PHP_lpxH"/>
</dbReference>
<dbReference type="RefSeq" id="WP_119866242.1">
    <property type="nucleotide sequence ID" value="NZ_CP016786.1"/>
</dbReference>
<dbReference type="EC" id="3.1.4.-" evidence="2"/>
<evidence type="ECO:0000313" key="5">
    <source>
        <dbReference type="Proteomes" id="UP000264883"/>
    </source>
</evidence>
<dbReference type="OrthoDB" id="9800565at2"/>
<protein>
    <recommendedName>
        <fullName evidence="2">Phosphoesterase</fullName>
        <ecNumber evidence="2">3.1.4.-</ecNumber>
    </recommendedName>
</protein>
<comment type="similarity">
    <text evidence="1 2">Belongs to the metallophosphoesterase superfamily. YfcE family.</text>
</comment>
<dbReference type="Pfam" id="PF12850">
    <property type="entry name" value="Metallophos_2"/>
    <property type="match status" value="1"/>
</dbReference>
<dbReference type="KEGG" id="cia:BEN51_11810"/>
<dbReference type="InterPro" id="IPR041802">
    <property type="entry name" value="MPP_YfcE"/>
</dbReference>
<dbReference type="GO" id="GO:0046872">
    <property type="term" value="F:metal ion binding"/>
    <property type="evidence" value="ECO:0007669"/>
    <property type="project" value="UniProtKB-KW"/>
</dbReference>
<dbReference type="NCBIfam" id="TIGR00040">
    <property type="entry name" value="yfcE"/>
    <property type="match status" value="1"/>
</dbReference>
<evidence type="ECO:0000256" key="1">
    <source>
        <dbReference type="ARBA" id="ARBA00008950"/>
    </source>
</evidence>